<name>A0A6V7V5K1_MELEN</name>
<protein>
    <submittedName>
        <fullName evidence="2">Uncharacterized protein</fullName>
    </submittedName>
</protein>
<dbReference type="Proteomes" id="UP000580250">
    <property type="component" value="Unassembled WGS sequence"/>
</dbReference>
<gene>
    <name evidence="2" type="ORF">MENT_LOCUS21626</name>
</gene>
<comment type="caution">
    <text evidence="2">The sequence shown here is derived from an EMBL/GenBank/DDBJ whole genome shotgun (WGS) entry which is preliminary data.</text>
</comment>
<feature type="chain" id="PRO_5027868381" evidence="1">
    <location>
        <begin position="29"/>
        <end position="272"/>
    </location>
</feature>
<dbReference type="AlphaFoldDB" id="A0A6V7V5K1"/>
<evidence type="ECO:0000313" key="3">
    <source>
        <dbReference type="Proteomes" id="UP000580250"/>
    </source>
</evidence>
<dbReference type="OrthoDB" id="8062037at2759"/>
<proteinExistence type="predicted"/>
<sequence length="272" mass="32581">MKLENYFCLKYFLIKIVLQLILIKSTLQTDPKGKSIVNEHNVGRNQKAFKFVGKIEPKINSYGDRDGRLYNIRATFYPIADEESAQTLSLITEHEFSFDFSFNRSLLRKPDETLKEKFKRLKTNMLNKFSKDHRRMYNIRGIEFEGLKKVLVEIDIPINGSSDFIKRSWQIHHPHLNKRFTFFVGAFSSDIYLRARITLFNQKESDPFFDDEDNVLIKSEDENIIFEKFKFKDVKALEKYEKENKVYPTWRDKYKNWVCILFPERRRSTQIL</sequence>
<evidence type="ECO:0000256" key="1">
    <source>
        <dbReference type="SAM" id="SignalP"/>
    </source>
</evidence>
<keyword evidence="1" id="KW-0732">Signal</keyword>
<organism evidence="2 3">
    <name type="scientific">Meloidogyne enterolobii</name>
    <name type="common">Root-knot nematode worm</name>
    <name type="synonym">Meloidogyne mayaguensis</name>
    <dbReference type="NCBI Taxonomy" id="390850"/>
    <lineage>
        <taxon>Eukaryota</taxon>
        <taxon>Metazoa</taxon>
        <taxon>Ecdysozoa</taxon>
        <taxon>Nematoda</taxon>
        <taxon>Chromadorea</taxon>
        <taxon>Rhabditida</taxon>
        <taxon>Tylenchina</taxon>
        <taxon>Tylenchomorpha</taxon>
        <taxon>Tylenchoidea</taxon>
        <taxon>Meloidogynidae</taxon>
        <taxon>Meloidogyninae</taxon>
        <taxon>Meloidogyne</taxon>
    </lineage>
</organism>
<evidence type="ECO:0000313" key="2">
    <source>
        <dbReference type="EMBL" id="CAD2170236.1"/>
    </source>
</evidence>
<dbReference type="EMBL" id="CAJEWN010000165">
    <property type="protein sequence ID" value="CAD2170236.1"/>
    <property type="molecule type" value="Genomic_DNA"/>
</dbReference>
<feature type="signal peptide" evidence="1">
    <location>
        <begin position="1"/>
        <end position="28"/>
    </location>
</feature>
<reference evidence="2 3" key="1">
    <citation type="submission" date="2020-08" db="EMBL/GenBank/DDBJ databases">
        <authorList>
            <person name="Koutsovoulos G."/>
            <person name="Danchin GJ E."/>
        </authorList>
    </citation>
    <scope>NUCLEOTIDE SEQUENCE [LARGE SCALE GENOMIC DNA]</scope>
</reference>
<accession>A0A6V7V5K1</accession>